<dbReference type="InterPro" id="IPR000183">
    <property type="entry name" value="Orn/DAP/Arg_de-COase"/>
</dbReference>
<keyword evidence="8" id="KW-0457">Lysine biosynthesis</keyword>
<evidence type="ECO:0000256" key="7">
    <source>
        <dbReference type="RuleBase" id="RU003737"/>
    </source>
</evidence>
<evidence type="ECO:0000256" key="1">
    <source>
        <dbReference type="ARBA" id="ARBA00001933"/>
    </source>
</evidence>
<dbReference type="Gene3D" id="2.40.37.10">
    <property type="entry name" value="Lyase, Ornithine Decarboxylase, Chain A, domain 1"/>
    <property type="match status" value="1"/>
</dbReference>
<dbReference type="EMBL" id="CP003250">
    <property type="protein sequence ID" value="AFV77409.1"/>
    <property type="molecule type" value="Genomic_DNA"/>
</dbReference>
<dbReference type="SUPFAM" id="SSF50621">
    <property type="entry name" value="Alanine racemase C-terminal domain-like"/>
    <property type="match status" value="1"/>
</dbReference>
<comment type="cofactor">
    <cofactor evidence="1 6 8">
        <name>pyridoxal 5'-phosphate</name>
        <dbReference type="ChEBI" id="CHEBI:597326"/>
    </cofactor>
</comment>
<dbReference type="RefSeq" id="WP_015065403.1">
    <property type="nucleotide sequence ID" value="NC_019387.1"/>
</dbReference>
<keyword evidence="12" id="KW-1185">Reference proteome</keyword>
<dbReference type="Gene3D" id="3.20.20.10">
    <property type="entry name" value="Alanine racemase"/>
    <property type="match status" value="1"/>
</dbReference>
<feature type="modified residue" description="N6-(pyridoxal phosphate)lysine" evidence="6">
    <location>
        <position position="56"/>
    </location>
</feature>
<dbReference type="NCBIfam" id="TIGR01048">
    <property type="entry name" value="lysA"/>
    <property type="match status" value="1"/>
</dbReference>
<reference evidence="11 12" key="1">
    <citation type="journal article" date="2013" name="Genome Announc.">
        <title>Whole Genome Sequencing of Thermus oshimai JL-2 and Thermus thermophilus JL-18, Incomplete Denitrifiers from the United States Great Basin.</title>
        <authorList>
            <person name="Murugapiran S.K."/>
            <person name="Huntemann M."/>
            <person name="Wei C.L."/>
            <person name="Han J."/>
            <person name="Detter J.C."/>
            <person name="Han C.S."/>
            <person name="Erkkila T.H."/>
            <person name="Teshima H."/>
            <person name="Chen A."/>
            <person name="Kyrpides N."/>
            <person name="Mavrommatis K."/>
            <person name="Markowitz V."/>
            <person name="Szeto E."/>
            <person name="Ivanova N."/>
            <person name="Pagani I."/>
            <person name="Lam J."/>
            <person name="McDonald A.I."/>
            <person name="Dodsworth J.A."/>
            <person name="Pati A."/>
            <person name="Goodwin L."/>
            <person name="Peters L."/>
            <person name="Pitluck S."/>
            <person name="Woyke T."/>
            <person name="Hedlund B.P."/>
        </authorList>
    </citation>
    <scope>NUCLEOTIDE SEQUENCE</scope>
    <source>
        <strain evidence="11 12">JL-2</strain>
        <plasmid evidence="11">pTHEOS01</plasmid>
    </source>
</reference>
<keyword evidence="3 6" id="KW-0663">Pyridoxal phosphate</keyword>
<dbReference type="InterPro" id="IPR002986">
    <property type="entry name" value="DAP_deCOOHase_LysA"/>
</dbReference>
<dbReference type="AlphaFoldDB" id="K7R8K0"/>
<evidence type="ECO:0000256" key="8">
    <source>
        <dbReference type="RuleBase" id="RU003738"/>
    </source>
</evidence>
<dbReference type="PROSITE" id="PS00878">
    <property type="entry name" value="ODR_DC_2_1"/>
    <property type="match status" value="1"/>
</dbReference>
<dbReference type="KEGG" id="tos:Theos_2432"/>
<proteinExistence type="inferred from homology"/>
<accession>K7R8K0</accession>
<dbReference type="PATRIC" id="fig|751945.3.peg.2372"/>
<dbReference type="PROSITE" id="PS00879">
    <property type="entry name" value="ODR_DC_2_2"/>
    <property type="match status" value="1"/>
</dbReference>
<dbReference type="InterPro" id="IPR022644">
    <property type="entry name" value="De-COase2_N"/>
</dbReference>
<feature type="domain" description="Orn/DAP/Arg decarboxylase 2 N-terminal" evidence="10">
    <location>
        <begin position="34"/>
        <end position="260"/>
    </location>
</feature>
<dbReference type="InterPro" id="IPR022643">
    <property type="entry name" value="De-COase2_C"/>
</dbReference>
<dbReference type="InterPro" id="IPR029066">
    <property type="entry name" value="PLP-binding_barrel"/>
</dbReference>
<evidence type="ECO:0000259" key="9">
    <source>
        <dbReference type="Pfam" id="PF00278"/>
    </source>
</evidence>
<dbReference type="SUPFAM" id="SSF51419">
    <property type="entry name" value="PLP-binding barrel"/>
    <property type="match status" value="1"/>
</dbReference>
<keyword evidence="11" id="KW-0614">Plasmid</keyword>
<dbReference type="GO" id="GO:0008836">
    <property type="term" value="F:diaminopimelate decarboxylase activity"/>
    <property type="evidence" value="ECO:0007669"/>
    <property type="project" value="UniProtKB-UniRule"/>
</dbReference>
<dbReference type="EC" id="4.1.1.20" evidence="5 8"/>
<sequence length="390" mass="42417">MNLAMPQFTEGFLEALKEAARRFPTPFYAYDLPQVEREVALFREAFPGARLFYALKANPRLGLLRRLRALGLGVEAVSLGEVLRAYRAGFGPEEVVLNGPVKTPEDLRVLAERPPYVVLDSWPDLRRVARLLPGVRVLVRVNPGLEVATHAHLATARKESQFGFLPEEAPSALEEAQALGLRPLGLHLHLGSHLDRPEDFLRGYRVLEGLRGAVGPLEVLDLGGGFGPALDLKALAPEAARLSALYGAQLWLEPGRRLVAGAGVLVVRVWGEKRTGRPYLLLDGGMSVFLRPALYGARHPVLPLYEGEGEGVYDLAGPACEAGDVLAREVRLPRPEEGDALAFLWAGAYGGSMATPYLDTPAPLEVAWTGSGWEVLRPRGRIEALWAGEG</sequence>
<gene>
    <name evidence="11" type="ORF">Theos_2432</name>
</gene>
<dbReference type="Proteomes" id="UP000000211">
    <property type="component" value="Plasmid pTHEOS01"/>
</dbReference>
<comment type="pathway">
    <text evidence="8">Amino-acid biosynthesis; L-lysine biosynthesis via DAP pathway; L-lysine from DL-2,6-diaminopimelate: step 1/1.</text>
</comment>
<dbReference type="Pfam" id="PF00278">
    <property type="entry name" value="Orn_DAP_Arg_deC"/>
    <property type="match status" value="1"/>
</dbReference>
<keyword evidence="8" id="KW-0028">Amino-acid biosynthesis</keyword>
<evidence type="ECO:0000256" key="6">
    <source>
        <dbReference type="PIRSR" id="PIRSR600183-50"/>
    </source>
</evidence>
<evidence type="ECO:0000313" key="12">
    <source>
        <dbReference type="Proteomes" id="UP000000211"/>
    </source>
</evidence>
<dbReference type="PANTHER" id="PTHR43727:SF2">
    <property type="entry name" value="GROUP IV DECARBOXYLASE"/>
    <property type="match status" value="1"/>
</dbReference>
<organism evidence="11 12">
    <name type="scientific">Thermus oshimai JL-2</name>
    <dbReference type="NCBI Taxonomy" id="751945"/>
    <lineage>
        <taxon>Bacteria</taxon>
        <taxon>Thermotogati</taxon>
        <taxon>Deinococcota</taxon>
        <taxon>Deinococci</taxon>
        <taxon>Thermales</taxon>
        <taxon>Thermaceae</taxon>
        <taxon>Thermus</taxon>
    </lineage>
</organism>
<evidence type="ECO:0000256" key="5">
    <source>
        <dbReference type="NCBIfam" id="TIGR01048"/>
    </source>
</evidence>
<dbReference type="HOGENOM" id="CLU_026444_0_0_0"/>
<dbReference type="GO" id="GO:0009089">
    <property type="term" value="P:lysine biosynthetic process via diaminopimelate"/>
    <property type="evidence" value="ECO:0007669"/>
    <property type="project" value="UniProtKB-UniRule"/>
</dbReference>
<evidence type="ECO:0000256" key="3">
    <source>
        <dbReference type="ARBA" id="ARBA00022898"/>
    </source>
</evidence>
<keyword evidence="2 8" id="KW-0210">Decarboxylase</keyword>
<comment type="catalytic activity">
    <reaction evidence="8">
        <text>meso-2,6-diaminopimelate + H(+) = L-lysine + CO2</text>
        <dbReference type="Rhea" id="RHEA:15101"/>
        <dbReference type="ChEBI" id="CHEBI:15378"/>
        <dbReference type="ChEBI" id="CHEBI:16526"/>
        <dbReference type="ChEBI" id="CHEBI:32551"/>
        <dbReference type="ChEBI" id="CHEBI:57791"/>
        <dbReference type="EC" id="4.1.1.20"/>
    </reaction>
</comment>
<dbReference type="PRINTS" id="PR01179">
    <property type="entry name" value="ODADCRBXLASE"/>
</dbReference>
<dbReference type="UniPathway" id="UPA00034">
    <property type="reaction ID" value="UER00027"/>
</dbReference>
<evidence type="ECO:0000313" key="11">
    <source>
        <dbReference type="EMBL" id="AFV77409.1"/>
    </source>
</evidence>
<dbReference type="Pfam" id="PF02784">
    <property type="entry name" value="Orn_Arg_deC_N"/>
    <property type="match status" value="1"/>
</dbReference>
<dbReference type="InterPro" id="IPR009006">
    <property type="entry name" value="Ala_racemase/Decarboxylase_C"/>
</dbReference>
<dbReference type="InterPro" id="IPR022653">
    <property type="entry name" value="De-COase2_pyr-phos_BS"/>
</dbReference>
<evidence type="ECO:0000259" key="10">
    <source>
        <dbReference type="Pfam" id="PF02784"/>
    </source>
</evidence>
<feature type="domain" description="Orn/DAP/Arg decarboxylase 2 C-terminal" evidence="9">
    <location>
        <begin position="27"/>
        <end position="347"/>
    </location>
</feature>
<evidence type="ECO:0000256" key="4">
    <source>
        <dbReference type="ARBA" id="ARBA00023239"/>
    </source>
</evidence>
<geneLocation type="plasmid" evidence="11 12">
    <name>pTHEOS01</name>
</geneLocation>
<dbReference type="PRINTS" id="PR01181">
    <property type="entry name" value="DAPDCRBXLASE"/>
</dbReference>
<evidence type="ECO:0000256" key="2">
    <source>
        <dbReference type="ARBA" id="ARBA00022793"/>
    </source>
</evidence>
<dbReference type="PANTHER" id="PTHR43727">
    <property type="entry name" value="DIAMINOPIMELATE DECARBOXYLASE"/>
    <property type="match status" value="1"/>
</dbReference>
<dbReference type="InterPro" id="IPR022657">
    <property type="entry name" value="De-COase2_CS"/>
</dbReference>
<name>K7R8K0_THEOS</name>
<feature type="active site" description="Proton donor" evidence="6">
    <location>
        <position position="320"/>
    </location>
</feature>
<comment type="similarity">
    <text evidence="7">Belongs to the Orn/Lys/Arg decarboxylase class-II family.</text>
</comment>
<keyword evidence="4 8" id="KW-0456">Lyase</keyword>
<protein>
    <recommendedName>
        <fullName evidence="5 8">Diaminopimelate decarboxylase</fullName>
        <ecNumber evidence="5 8">4.1.1.20</ecNumber>
    </recommendedName>
</protein>